<evidence type="ECO:0000313" key="2">
    <source>
        <dbReference type="Proteomes" id="UP000499080"/>
    </source>
</evidence>
<name>A0A4Y2CKI4_ARAVE</name>
<accession>A0A4Y2CKI4</accession>
<dbReference type="Proteomes" id="UP000499080">
    <property type="component" value="Unassembled WGS sequence"/>
</dbReference>
<evidence type="ECO:0000313" key="1">
    <source>
        <dbReference type="EMBL" id="GBM04941.1"/>
    </source>
</evidence>
<organism evidence="1 2">
    <name type="scientific">Araneus ventricosus</name>
    <name type="common">Orbweaver spider</name>
    <name type="synonym">Epeira ventricosa</name>
    <dbReference type="NCBI Taxonomy" id="182803"/>
    <lineage>
        <taxon>Eukaryota</taxon>
        <taxon>Metazoa</taxon>
        <taxon>Ecdysozoa</taxon>
        <taxon>Arthropoda</taxon>
        <taxon>Chelicerata</taxon>
        <taxon>Arachnida</taxon>
        <taxon>Araneae</taxon>
        <taxon>Araneomorphae</taxon>
        <taxon>Entelegynae</taxon>
        <taxon>Araneoidea</taxon>
        <taxon>Araneidae</taxon>
        <taxon>Araneus</taxon>
    </lineage>
</organism>
<protein>
    <submittedName>
        <fullName evidence="1">Uncharacterized protein</fullName>
    </submittedName>
</protein>
<gene>
    <name evidence="1" type="ORF">AVEN_126093_1</name>
</gene>
<sequence>MSQRSTVREDYTDVSNTRRWCQLVVAQGKTISENPPQLSPIAKDNKKYFGSVSNTKNRHQLVQKSPGQNRISKNLSRLSPIAEDGITSAGSNMRDLHSLY</sequence>
<reference evidence="1 2" key="1">
    <citation type="journal article" date="2019" name="Sci. Rep.">
        <title>Orb-weaving spider Araneus ventricosus genome elucidates the spidroin gene catalogue.</title>
        <authorList>
            <person name="Kono N."/>
            <person name="Nakamura H."/>
            <person name="Ohtoshi R."/>
            <person name="Moran D.A.P."/>
            <person name="Shinohara A."/>
            <person name="Yoshida Y."/>
            <person name="Fujiwara M."/>
            <person name="Mori M."/>
            <person name="Tomita M."/>
            <person name="Arakawa K."/>
        </authorList>
    </citation>
    <scope>NUCLEOTIDE SEQUENCE [LARGE SCALE GENOMIC DNA]</scope>
</reference>
<dbReference type="AlphaFoldDB" id="A0A4Y2CKI4"/>
<proteinExistence type="predicted"/>
<comment type="caution">
    <text evidence="1">The sequence shown here is derived from an EMBL/GenBank/DDBJ whole genome shotgun (WGS) entry which is preliminary data.</text>
</comment>
<keyword evidence="2" id="KW-1185">Reference proteome</keyword>
<dbReference type="EMBL" id="BGPR01000209">
    <property type="protein sequence ID" value="GBM04941.1"/>
    <property type="molecule type" value="Genomic_DNA"/>
</dbReference>